<evidence type="ECO:0000313" key="7">
    <source>
        <dbReference type="Proteomes" id="UP000199074"/>
    </source>
</evidence>
<sequence length="240" mass="25482">MAPGPDLNVTVAIKSFRNGEPIFRDFNVAIAAGSVTAILGPSGIGKSTLLRLIAGIDPVFEGSILIDGTQAKLSPPPGFVFQDPRLLPWLTAFDNVQTAGQEMSGNEARAALARTGMIDSADLFPHQLSGGMQRRVALARAMALNSGLLLLDEPFVSLDRELVEEMHDVLSTLLDQSAPTTLLVTHIAEDAARLADRVLLLAGRPATIVADIALPTPRRQRTASVLENYIALIGASAQRS</sequence>
<dbReference type="EMBL" id="FPCK01000001">
    <property type="protein sequence ID" value="SFV28984.1"/>
    <property type="molecule type" value="Genomic_DNA"/>
</dbReference>
<dbReference type="InterPro" id="IPR003439">
    <property type="entry name" value="ABC_transporter-like_ATP-bd"/>
</dbReference>
<evidence type="ECO:0000259" key="5">
    <source>
        <dbReference type="PROSITE" id="PS50893"/>
    </source>
</evidence>
<dbReference type="GO" id="GO:0005524">
    <property type="term" value="F:ATP binding"/>
    <property type="evidence" value="ECO:0007669"/>
    <property type="project" value="UniProtKB-KW"/>
</dbReference>
<dbReference type="PANTHER" id="PTHR42788:SF19">
    <property type="entry name" value="ALIPHATIC SULFONATES IMPORT ATP-BINDING PROTEIN SSUB 2"/>
    <property type="match status" value="1"/>
</dbReference>
<gene>
    <name evidence="6" type="ORF">SAMN05216456_0646</name>
</gene>
<dbReference type="InterPro" id="IPR050166">
    <property type="entry name" value="ABC_transporter_ATP-bind"/>
</dbReference>
<feature type="domain" description="ABC transporter" evidence="5">
    <location>
        <begin position="7"/>
        <end position="228"/>
    </location>
</feature>
<evidence type="ECO:0000256" key="2">
    <source>
        <dbReference type="ARBA" id="ARBA00022448"/>
    </source>
</evidence>
<keyword evidence="2" id="KW-0813">Transport</keyword>
<comment type="similarity">
    <text evidence="1">Belongs to the ABC transporter superfamily.</text>
</comment>
<dbReference type="InterPro" id="IPR027417">
    <property type="entry name" value="P-loop_NTPase"/>
</dbReference>
<dbReference type="Pfam" id="PF00005">
    <property type="entry name" value="ABC_tran"/>
    <property type="match status" value="1"/>
</dbReference>
<name>A0A1I7N2T5_9HYPH</name>
<dbReference type="Gene3D" id="3.40.50.300">
    <property type="entry name" value="P-loop containing nucleotide triphosphate hydrolases"/>
    <property type="match status" value="1"/>
</dbReference>
<dbReference type="InterPro" id="IPR017871">
    <property type="entry name" value="ABC_transporter-like_CS"/>
</dbReference>
<dbReference type="OrthoDB" id="9797536at2"/>
<accession>A0A1I7N2T5</accession>
<dbReference type="GO" id="GO:0016887">
    <property type="term" value="F:ATP hydrolysis activity"/>
    <property type="evidence" value="ECO:0007669"/>
    <property type="project" value="InterPro"/>
</dbReference>
<dbReference type="PROSITE" id="PS50893">
    <property type="entry name" value="ABC_TRANSPORTER_2"/>
    <property type="match status" value="1"/>
</dbReference>
<dbReference type="PROSITE" id="PS00211">
    <property type="entry name" value="ABC_TRANSPORTER_1"/>
    <property type="match status" value="1"/>
</dbReference>
<organism evidence="6 7">
    <name type="scientific">Devosia crocina</name>
    <dbReference type="NCBI Taxonomy" id="429728"/>
    <lineage>
        <taxon>Bacteria</taxon>
        <taxon>Pseudomonadati</taxon>
        <taxon>Pseudomonadota</taxon>
        <taxon>Alphaproteobacteria</taxon>
        <taxon>Hyphomicrobiales</taxon>
        <taxon>Devosiaceae</taxon>
        <taxon>Devosia</taxon>
    </lineage>
</organism>
<dbReference type="STRING" id="429728.SAMN05216456_0646"/>
<evidence type="ECO:0000256" key="1">
    <source>
        <dbReference type="ARBA" id="ARBA00005417"/>
    </source>
</evidence>
<reference evidence="6 7" key="1">
    <citation type="submission" date="2016-10" db="EMBL/GenBank/DDBJ databases">
        <authorList>
            <person name="de Groot N.N."/>
        </authorList>
    </citation>
    <scope>NUCLEOTIDE SEQUENCE [LARGE SCALE GENOMIC DNA]</scope>
    <source>
        <strain evidence="6 7">IPL20</strain>
    </source>
</reference>
<dbReference type="AlphaFoldDB" id="A0A1I7N2T5"/>
<dbReference type="Proteomes" id="UP000199074">
    <property type="component" value="Unassembled WGS sequence"/>
</dbReference>
<keyword evidence="4 6" id="KW-0067">ATP-binding</keyword>
<dbReference type="InterPro" id="IPR003593">
    <property type="entry name" value="AAA+_ATPase"/>
</dbReference>
<proteinExistence type="inferred from homology"/>
<dbReference type="RefSeq" id="WP_092420834.1">
    <property type="nucleotide sequence ID" value="NZ_FPCK01000001.1"/>
</dbReference>
<evidence type="ECO:0000313" key="6">
    <source>
        <dbReference type="EMBL" id="SFV28984.1"/>
    </source>
</evidence>
<keyword evidence="7" id="KW-1185">Reference proteome</keyword>
<dbReference type="SUPFAM" id="SSF52540">
    <property type="entry name" value="P-loop containing nucleoside triphosphate hydrolases"/>
    <property type="match status" value="1"/>
</dbReference>
<dbReference type="SMART" id="SM00382">
    <property type="entry name" value="AAA"/>
    <property type="match status" value="1"/>
</dbReference>
<keyword evidence="3" id="KW-0547">Nucleotide-binding</keyword>
<dbReference type="PANTHER" id="PTHR42788">
    <property type="entry name" value="TAURINE IMPORT ATP-BINDING PROTEIN-RELATED"/>
    <property type="match status" value="1"/>
</dbReference>
<evidence type="ECO:0000256" key="3">
    <source>
        <dbReference type="ARBA" id="ARBA00022741"/>
    </source>
</evidence>
<protein>
    <submittedName>
        <fullName evidence="6">NitT/TauT family transport system ATP-binding protein/sulfonate transport system ATP-binding protein</fullName>
    </submittedName>
</protein>
<evidence type="ECO:0000256" key="4">
    <source>
        <dbReference type="ARBA" id="ARBA00022840"/>
    </source>
</evidence>